<keyword evidence="2" id="KW-1185">Reference proteome</keyword>
<dbReference type="CDD" id="cd02440">
    <property type="entry name" value="AdoMet_MTases"/>
    <property type="match status" value="1"/>
</dbReference>
<dbReference type="KEGG" id="sro:Sros_2042"/>
<protein>
    <recommendedName>
        <fullName evidence="3">S-adenosyl methyltransferase</fullName>
    </recommendedName>
</protein>
<dbReference type="STRING" id="479432.Sros_2042"/>
<dbReference type="Pfam" id="PF04672">
    <property type="entry name" value="Methyltransf_19"/>
    <property type="match status" value="1"/>
</dbReference>
<dbReference type="SUPFAM" id="SSF53335">
    <property type="entry name" value="S-adenosyl-L-methionine-dependent methyltransferases"/>
    <property type="match status" value="1"/>
</dbReference>
<evidence type="ECO:0008006" key="3">
    <source>
        <dbReference type="Google" id="ProtNLM"/>
    </source>
</evidence>
<dbReference type="OrthoDB" id="3216820at2"/>
<dbReference type="Gene3D" id="3.40.50.150">
    <property type="entry name" value="Vaccinia Virus protein VP39"/>
    <property type="match status" value="1"/>
</dbReference>
<dbReference type="PIRSF" id="PIRSF017393">
    <property type="entry name" value="MTase_SAV2177"/>
    <property type="match status" value="1"/>
</dbReference>
<name>D2AW74_STRRD</name>
<reference evidence="1 2" key="1">
    <citation type="journal article" date="2010" name="Stand. Genomic Sci.">
        <title>Complete genome sequence of Streptosporangium roseum type strain (NI 9100).</title>
        <authorList>
            <person name="Nolan M."/>
            <person name="Sikorski J."/>
            <person name="Jando M."/>
            <person name="Lucas S."/>
            <person name="Lapidus A."/>
            <person name="Glavina Del Rio T."/>
            <person name="Chen F."/>
            <person name="Tice H."/>
            <person name="Pitluck S."/>
            <person name="Cheng J.F."/>
            <person name="Chertkov O."/>
            <person name="Sims D."/>
            <person name="Meincke L."/>
            <person name="Brettin T."/>
            <person name="Han C."/>
            <person name="Detter J.C."/>
            <person name="Bruce D."/>
            <person name="Goodwin L."/>
            <person name="Land M."/>
            <person name="Hauser L."/>
            <person name="Chang Y.J."/>
            <person name="Jeffries C.D."/>
            <person name="Ivanova N."/>
            <person name="Mavromatis K."/>
            <person name="Mikhailova N."/>
            <person name="Chen A."/>
            <person name="Palaniappan K."/>
            <person name="Chain P."/>
            <person name="Rohde M."/>
            <person name="Goker M."/>
            <person name="Bristow J."/>
            <person name="Eisen J.A."/>
            <person name="Markowitz V."/>
            <person name="Hugenholtz P."/>
            <person name="Kyrpides N.C."/>
            <person name="Klenk H.P."/>
        </authorList>
    </citation>
    <scope>NUCLEOTIDE SEQUENCE [LARGE SCALE GENOMIC DNA]</scope>
    <source>
        <strain evidence="2">ATCC 12428 / DSM 43021 / JCM 3005 / NI 9100</strain>
    </source>
</reference>
<proteinExistence type="predicted"/>
<dbReference type="Proteomes" id="UP000002029">
    <property type="component" value="Chromosome"/>
</dbReference>
<dbReference type="InterPro" id="IPR006764">
    <property type="entry name" value="SAM_dep_MeTrfase_SAV2177_type"/>
</dbReference>
<sequence length="276" mass="29824">MAGERVPQEVDPTTPSVARMYDYYLGGKDNFIADREAAERVIAIVPAIREFTRDNRDFLIRVVTHLAEQGIKQFLDIGAGLPTQRNVHEVALEVAPDARIVYVDNDPVVLAHARALLADNPGTIVVQADLRDPGSILDHPEVRAHLDYTRPFAILLLAILHFLPDDEEAAEVVGRLRRALPPGGYLAVSHAVAGTSSSEAVREAKAGQVRAADKVYSATPSGGFTTRPLPRIAAYLDGLDVLEPGLVPVDAWRPEDPGTEPDFTKPGLAGVVARVP</sequence>
<gene>
    <name evidence="1" type="ordered locus">Sros_2042</name>
</gene>
<evidence type="ECO:0000313" key="1">
    <source>
        <dbReference type="EMBL" id="ACZ85027.1"/>
    </source>
</evidence>
<organism evidence="1 2">
    <name type="scientific">Streptosporangium roseum (strain ATCC 12428 / DSM 43021 / JCM 3005 / KCTC 9067 / NCIMB 10171 / NRRL 2505 / NI 9100)</name>
    <dbReference type="NCBI Taxonomy" id="479432"/>
    <lineage>
        <taxon>Bacteria</taxon>
        <taxon>Bacillati</taxon>
        <taxon>Actinomycetota</taxon>
        <taxon>Actinomycetes</taxon>
        <taxon>Streptosporangiales</taxon>
        <taxon>Streptosporangiaceae</taxon>
        <taxon>Streptosporangium</taxon>
    </lineage>
</organism>
<dbReference type="eggNOG" id="COG4106">
    <property type="taxonomic scope" value="Bacteria"/>
</dbReference>
<dbReference type="AlphaFoldDB" id="D2AW74"/>
<dbReference type="HOGENOM" id="CLU_067079_1_0_11"/>
<dbReference type="EMBL" id="CP001814">
    <property type="protein sequence ID" value="ACZ85027.1"/>
    <property type="molecule type" value="Genomic_DNA"/>
</dbReference>
<accession>D2AW74</accession>
<dbReference type="InterPro" id="IPR029063">
    <property type="entry name" value="SAM-dependent_MTases_sf"/>
</dbReference>
<dbReference type="RefSeq" id="WP_012888772.1">
    <property type="nucleotide sequence ID" value="NC_013595.1"/>
</dbReference>
<evidence type="ECO:0000313" key="2">
    <source>
        <dbReference type="Proteomes" id="UP000002029"/>
    </source>
</evidence>